<comment type="subcellular location">
    <subcellularLocation>
        <location evidence="1">Virion</location>
    </subcellularLocation>
</comment>
<dbReference type="SUPFAM" id="SSF56563">
    <property type="entry name" value="Major capsid protein gp5"/>
    <property type="match status" value="1"/>
</dbReference>
<name>A0A4R3RRV0_9HYPH</name>
<reference evidence="3 4" key="1">
    <citation type="submission" date="2019-03" db="EMBL/GenBank/DDBJ databases">
        <title>Genomic Encyclopedia of Type Strains, Phase IV (KMG-V): Genome sequencing to study the core and pangenomes of soil and plant-associated prokaryotes.</title>
        <authorList>
            <person name="Whitman W."/>
        </authorList>
    </citation>
    <scope>NUCLEOTIDE SEQUENCE [LARGE SCALE GENOMIC DNA]</scope>
    <source>
        <strain evidence="3 4">IE4868</strain>
    </source>
</reference>
<evidence type="ECO:0000256" key="1">
    <source>
        <dbReference type="ARBA" id="ARBA00004328"/>
    </source>
</evidence>
<dbReference type="RefSeq" id="WP_132551366.1">
    <property type="nucleotide sequence ID" value="NZ_SMBK01000004.1"/>
</dbReference>
<dbReference type="EMBL" id="SMBK01000004">
    <property type="protein sequence ID" value="TCU38760.1"/>
    <property type="molecule type" value="Genomic_DNA"/>
</dbReference>
<proteinExistence type="predicted"/>
<comment type="caution">
    <text evidence="3">The sequence shown here is derived from an EMBL/GenBank/DDBJ whole genome shotgun (WGS) entry which is preliminary data.</text>
</comment>
<dbReference type="Proteomes" id="UP000295507">
    <property type="component" value="Unassembled WGS sequence"/>
</dbReference>
<dbReference type="InterPro" id="IPR054612">
    <property type="entry name" value="Phage_capsid-like_C"/>
</dbReference>
<dbReference type="Pfam" id="PF05065">
    <property type="entry name" value="Phage_capsid"/>
    <property type="match status" value="1"/>
</dbReference>
<accession>A0A4R3RRV0</accession>
<dbReference type="InterPro" id="IPR024455">
    <property type="entry name" value="Phage_capsid"/>
</dbReference>
<feature type="domain" description="Phage capsid-like C-terminal" evidence="2">
    <location>
        <begin position="103"/>
        <end position="234"/>
    </location>
</feature>
<evidence type="ECO:0000313" key="4">
    <source>
        <dbReference type="Proteomes" id="UP000295507"/>
    </source>
</evidence>
<dbReference type="NCBIfam" id="TIGR01554">
    <property type="entry name" value="major_cap_HK97"/>
    <property type="match status" value="1"/>
</dbReference>
<organism evidence="3 4">
    <name type="scientific">Rhizobium azibense</name>
    <dbReference type="NCBI Taxonomy" id="1136135"/>
    <lineage>
        <taxon>Bacteria</taxon>
        <taxon>Pseudomonadati</taxon>
        <taxon>Pseudomonadota</taxon>
        <taxon>Alphaproteobacteria</taxon>
        <taxon>Hyphomicrobiales</taxon>
        <taxon>Rhizobiaceae</taxon>
        <taxon>Rhizobium/Agrobacterium group</taxon>
        <taxon>Rhizobium</taxon>
    </lineage>
</organism>
<gene>
    <name evidence="3" type="ORF">EV129_104367</name>
</gene>
<evidence type="ECO:0000259" key="2">
    <source>
        <dbReference type="Pfam" id="PF05065"/>
    </source>
</evidence>
<sequence>MQDHRGEYVSTILAVTRALVIATKTGESTSAIADRLPLPAPASRILKSAVGAGSLADPAWAGQLADMAAASSVFLQQLGGRSAFAALLDLGVITRAPLRSKVGAVAEGVVAAVSGEGEARPVSRMTLSGDALSPQQADAIIVLSREVIENSSAASQAFVSRQLRRAVARALDVGFFDRLVTTSTPTFTSTGDHATDLKVLLDATNNGEGRMAWIASTSAANSIALLNDGRGSASPEGVSEFLNLPFAVSPGLDSGVLMLIDGDKIIANIESLGIDVARHASLQMDDAPTMDVSTPTATSVTSLWQANAVAVRVSALFGVAAGTSDALAILTGVEWPAIVSG</sequence>
<dbReference type="AlphaFoldDB" id="A0A4R3RRV0"/>
<evidence type="ECO:0000313" key="3">
    <source>
        <dbReference type="EMBL" id="TCU38760.1"/>
    </source>
</evidence>
<protein>
    <submittedName>
        <fullName evidence="3">HK97 family phage major capsid protein</fullName>
    </submittedName>
</protein>